<feature type="region of interest" description="Disordered" evidence="1">
    <location>
        <begin position="101"/>
        <end position="157"/>
    </location>
</feature>
<feature type="region of interest" description="Disordered" evidence="1">
    <location>
        <begin position="34"/>
        <end position="71"/>
    </location>
</feature>
<dbReference type="EMBL" id="KZ679127">
    <property type="protein sequence ID" value="PTB80340.1"/>
    <property type="molecule type" value="Genomic_DNA"/>
</dbReference>
<name>A0A2T4CFM4_TRILO</name>
<protein>
    <submittedName>
        <fullName evidence="2">Uncharacterized protein</fullName>
    </submittedName>
</protein>
<sequence length="157" mass="17956">MERYLSAYPRRIHSQPASCNSTQNSQIVIEFQPPGPASYELQGKRLKRGSESTAPSFKTRQKTRKRVPEPASDEIAAVASCFGLAQTDRWRRGRRQDLLRTANKLQPDAHRSIGQSYLASSLDGRPRPKRRQERPRESERGRRRTHTPPPLPLPFSL</sequence>
<feature type="compositionally biased region" description="Pro residues" evidence="1">
    <location>
        <begin position="147"/>
        <end position="157"/>
    </location>
</feature>
<dbReference type="Proteomes" id="UP000240760">
    <property type="component" value="Unassembled WGS sequence"/>
</dbReference>
<accession>A0A2T4CFM4</accession>
<dbReference type="AlphaFoldDB" id="A0A2T4CFM4"/>
<proteinExistence type="predicted"/>
<evidence type="ECO:0000313" key="2">
    <source>
        <dbReference type="EMBL" id="PTB80340.1"/>
    </source>
</evidence>
<reference evidence="2 3" key="1">
    <citation type="submission" date="2016-07" db="EMBL/GenBank/DDBJ databases">
        <title>Multiple horizontal gene transfer events from other fungi enriched the ability of initially mycotrophic Trichoderma (Ascomycota) to feed on dead plant biomass.</title>
        <authorList>
            <consortium name="DOE Joint Genome Institute"/>
            <person name="Aerts A."/>
            <person name="Atanasova L."/>
            <person name="Chenthamara K."/>
            <person name="Zhang J."/>
            <person name="Grujic M."/>
            <person name="Henrissat B."/>
            <person name="Kuo A."/>
            <person name="Salamov A."/>
            <person name="Lipzen A."/>
            <person name="Labutti K."/>
            <person name="Barry K."/>
            <person name="Miao Y."/>
            <person name="Rahimi M.J."/>
            <person name="Shen Q."/>
            <person name="Grigoriev I.V."/>
            <person name="Kubicek C.P."/>
            <person name="Druzhinina I.S."/>
        </authorList>
    </citation>
    <scope>NUCLEOTIDE SEQUENCE [LARGE SCALE GENOMIC DNA]</scope>
    <source>
        <strain evidence="2 3">ATCC 18648</strain>
    </source>
</reference>
<gene>
    <name evidence="2" type="ORF">M440DRAFT_1123127</name>
</gene>
<organism evidence="2 3">
    <name type="scientific">Trichoderma longibrachiatum ATCC 18648</name>
    <dbReference type="NCBI Taxonomy" id="983965"/>
    <lineage>
        <taxon>Eukaryota</taxon>
        <taxon>Fungi</taxon>
        <taxon>Dikarya</taxon>
        <taxon>Ascomycota</taxon>
        <taxon>Pezizomycotina</taxon>
        <taxon>Sordariomycetes</taxon>
        <taxon>Hypocreomycetidae</taxon>
        <taxon>Hypocreales</taxon>
        <taxon>Hypocreaceae</taxon>
        <taxon>Trichoderma</taxon>
    </lineage>
</organism>
<evidence type="ECO:0000313" key="3">
    <source>
        <dbReference type="Proteomes" id="UP000240760"/>
    </source>
</evidence>
<evidence type="ECO:0000256" key="1">
    <source>
        <dbReference type="SAM" id="MobiDB-lite"/>
    </source>
</evidence>
<keyword evidence="3" id="KW-1185">Reference proteome</keyword>